<protein>
    <submittedName>
        <fullName evidence="2">Uncharacterized protein</fullName>
    </submittedName>
</protein>
<organism evidence="2 3">
    <name type="scientific">Trema orientale</name>
    <name type="common">Charcoal tree</name>
    <name type="synonym">Celtis orientalis</name>
    <dbReference type="NCBI Taxonomy" id="63057"/>
    <lineage>
        <taxon>Eukaryota</taxon>
        <taxon>Viridiplantae</taxon>
        <taxon>Streptophyta</taxon>
        <taxon>Embryophyta</taxon>
        <taxon>Tracheophyta</taxon>
        <taxon>Spermatophyta</taxon>
        <taxon>Magnoliopsida</taxon>
        <taxon>eudicotyledons</taxon>
        <taxon>Gunneridae</taxon>
        <taxon>Pentapetalae</taxon>
        <taxon>rosids</taxon>
        <taxon>fabids</taxon>
        <taxon>Rosales</taxon>
        <taxon>Cannabaceae</taxon>
        <taxon>Trema</taxon>
    </lineage>
</organism>
<accession>A0A2P5ENF5</accession>
<comment type="caution">
    <text evidence="2">The sequence shown here is derived from an EMBL/GenBank/DDBJ whole genome shotgun (WGS) entry which is preliminary data.</text>
</comment>
<proteinExistence type="predicted"/>
<sequence length="112" mass="12683">MNILIYQKYPQTSTENTNNYPFRLLASTSSPFPNQTTPQALGQSLNGGGGWRWRWRKRRIISSLTRGRHVHSPSNPYPGRLFSGDHHHVILGDCSGQRSPDRNGARMSFSSE</sequence>
<dbReference type="Proteomes" id="UP000237000">
    <property type="component" value="Unassembled WGS sequence"/>
</dbReference>
<name>A0A2P5ENF5_TREOI</name>
<evidence type="ECO:0000313" key="2">
    <source>
        <dbReference type="EMBL" id="PON87108.1"/>
    </source>
</evidence>
<feature type="region of interest" description="Disordered" evidence="1">
    <location>
        <begin position="91"/>
        <end position="112"/>
    </location>
</feature>
<dbReference type="InParanoid" id="A0A2P5ENF5"/>
<evidence type="ECO:0000256" key="1">
    <source>
        <dbReference type="SAM" id="MobiDB-lite"/>
    </source>
</evidence>
<keyword evidence="3" id="KW-1185">Reference proteome</keyword>
<evidence type="ECO:0000313" key="3">
    <source>
        <dbReference type="Proteomes" id="UP000237000"/>
    </source>
</evidence>
<reference evidence="3" key="1">
    <citation type="submission" date="2016-06" db="EMBL/GenBank/DDBJ databases">
        <title>Parallel loss of symbiosis genes in relatives of nitrogen-fixing non-legume Parasponia.</title>
        <authorList>
            <person name="Van Velzen R."/>
            <person name="Holmer R."/>
            <person name="Bu F."/>
            <person name="Rutten L."/>
            <person name="Van Zeijl A."/>
            <person name="Liu W."/>
            <person name="Santuari L."/>
            <person name="Cao Q."/>
            <person name="Sharma T."/>
            <person name="Shen D."/>
            <person name="Roswanjaya Y."/>
            <person name="Wardhani T."/>
            <person name="Kalhor M.S."/>
            <person name="Jansen J."/>
            <person name="Van den Hoogen J."/>
            <person name="Gungor B."/>
            <person name="Hartog M."/>
            <person name="Hontelez J."/>
            <person name="Verver J."/>
            <person name="Yang W.-C."/>
            <person name="Schijlen E."/>
            <person name="Repin R."/>
            <person name="Schilthuizen M."/>
            <person name="Schranz E."/>
            <person name="Heidstra R."/>
            <person name="Miyata K."/>
            <person name="Fedorova E."/>
            <person name="Kohlen W."/>
            <person name="Bisseling T."/>
            <person name="Smit S."/>
            <person name="Geurts R."/>
        </authorList>
    </citation>
    <scope>NUCLEOTIDE SEQUENCE [LARGE SCALE GENOMIC DNA]</scope>
    <source>
        <strain evidence="3">cv. RG33-2</strain>
    </source>
</reference>
<gene>
    <name evidence="2" type="ORF">TorRG33x02_170570</name>
</gene>
<dbReference type="EMBL" id="JXTC01000121">
    <property type="protein sequence ID" value="PON87108.1"/>
    <property type="molecule type" value="Genomic_DNA"/>
</dbReference>
<dbReference type="AlphaFoldDB" id="A0A2P5ENF5"/>